<name>A0ABV8UNW0_9PROT</name>
<evidence type="ECO:0000313" key="10">
    <source>
        <dbReference type="Proteomes" id="UP001595799"/>
    </source>
</evidence>
<evidence type="ECO:0000259" key="8">
    <source>
        <dbReference type="PROSITE" id="PS50928"/>
    </source>
</evidence>
<protein>
    <submittedName>
        <fullName evidence="9">Phosphonate ABC transporter, permease protein PhnE</fullName>
    </submittedName>
</protein>
<evidence type="ECO:0000256" key="5">
    <source>
        <dbReference type="ARBA" id="ARBA00022989"/>
    </source>
</evidence>
<feature type="transmembrane region" description="Helical" evidence="7">
    <location>
        <begin position="86"/>
        <end position="107"/>
    </location>
</feature>
<dbReference type="NCBIfam" id="TIGR01097">
    <property type="entry name" value="PhnE"/>
    <property type="match status" value="1"/>
</dbReference>
<dbReference type="PANTHER" id="PTHR30043">
    <property type="entry name" value="PHOSPHONATES TRANSPORT SYSTEM PERMEASE PROTEIN"/>
    <property type="match status" value="1"/>
</dbReference>
<feature type="domain" description="ABC transmembrane type-1" evidence="8">
    <location>
        <begin position="90"/>
        <end position="270"/>
    </location>
</feature>
<evidence type="ECO:0000256" key="6">
    <source>
        <dbReference type="ARBA" id="ARBA00023136"/>
    </source>
</evidence>
<evidence type="ECO:0000256" key="3">
    <source>
        <dbReference type="ARBA" id="ARBA00022475"/>
    </source>
</evidence>
<keyword evidence="3" id="KW-1003">Cell membrane</keyword>
<dbReference type="InterPro" id="IPR035906">
    <property type="entry name" value="MetI-like_sf"/>
</dbReference>
<dbReference type="Gene3D" id="1.10.3720.10">
    <property type="entry name" value="MetI-like"/>
    <property type="match status" value="1"/>
</dbReference>
<dbReference type="PANTHER" id="PTHR30043:SF1">
    <property type="entry name" value="ABC TRANSPORT SYSTEM PERMEASE PROTEIN P69"/>
    <property type="match status" value="1"/>
</dbReference>
<gene>
    <name evidence="9" type="primary">phnE</name>
    <name evidence="9" type="ORF">ACFOW6_12950</name>
</gene>
<dbReference type="RefSeq" id="WP_382422803.1">
    <property type="nucleotide sequence ID" value="NZ_JBHSCW010000007.1"/>
</dbReference>
<feature type="transmembrane region" description="Helical" evidence="7">
    <location>
        <begin position="251"/>
        <end position="269"/>
    </location>
</feature>
<organism evidence="9 10">
    <name type="scientific">Fodinicurvata halophila</name>
    <dbReference type="NCBI Taxonomy" id="1419723"/>
    <lineage>
        <taxon>Bacteria</taxon>
        <taxon>Pseudomonadati</taxon>
        <taxon>Pseudomonadota</taxon>
        <taxon>Alphaproteobacteria</taxon>
        <taxon>Rhodospirillales</taxon>
        <taxon>Rhodovibrionaceae</taxon>
        <taxon>Fodinicurvata</taxon>
    </lineage>
</organism>
<feature type="transmembrane region" description="Helical" evidence="7">
    <location>
        <begin position="223"/>
        <end position="245"/>
    </location>
</feature>
<feature type="transmembrane region" description="Helical" evidence="7">
    <location>
        <begin position="21"/>
        <end position="41"/>
    </location>
</feature>
<sequence>MTSTPLDSFSHEWRKRRAANLRQGSLGGLLLLVALAFSLYVGQFDLWRLITGLPRITEFLGGMVPELHWATLSHDLADWFWGMEKWLALLWTTLMMALFGTAAGTVLGGALSFLAARNLGAASLTIFLVRRVMEIARSVPDLVWALLFLFAFGLGPLPGVLAIGLHTLGAQGKLFAEVNENIDMAPLEGIRASGGTWLDEIRLGVLPQVLPNFTSYSLWRFELNVRTATVMGFVGAGGIGIELYQAISLNYFADAGAILILVFLTVALIDMFSEWARLKLAGISPDHA</sequence>
<keyword evidence="5 7" id="KW-1133">Transmembrane helix</keyword>
<keyword evidence="6 7" id="KW-0472">Membrane</keyword>
<comment type="subcellular location">
    <subcellularLocation>
        <location evidence="1 7">Cell membrane</location>
        <topology evidence="1 7">Multi-pass membrane protein</topology>
    </subcellularLocation>
</comment>
<reference evidence="10" key="1">
    <citation type="journal article" date="2019" name="Int. J. Syst. Evol. Microbiol.">
        <title>The Global Catalogue of Microorganisms (GCM) 10K type strain sequencing project: providing services to taxonomists for standard genome sequencing and annotation.</title>
        <authorList>
            <consortium name="The Broad Institute Genomics Platform"/>
            <consortium name="The Broad Institute Genome Sequencing Center for Infectious Disease"/>
            <person name="Wu L."/>
            <person name="Ma J."/>
        </authorList>
    </citation>
    <scope>NUCLEOTIDE SEQUENCE [LARGE SCALE GENOMIC DNA]</scope>
    <source>
        <strain evidence="10">CECT 8472</strain>
    </source>
</reference>
<dbReference type="Proteomes" id="UP001595799">
    <property type="component" value="Unassembled WGS sequence"/>
</dbReference>
<comment type="similarity">
    <text evidence="7">Belongs to the binding-protein-dependent transport system permease family.</text>
</comment>
<dbReference type="EMBL" id="JBHSCW010000007">
    <property type="protein sequence ID" value="MFC4352451.1"/>
    <property type="molecule type" value="Genomic_DNA"/>
</dbReference>
<dbReference type="SUPFAM" id="SSF161098">
    <property type="entry name" value="MetI-like"/>
    <property type="match status" value="1"/>
</dbReference>
<evidence type="ECO:0000256" key="2">
    <source>
        <dbReference type="ARBA" id="ARBA00022448"/>
    </source>
</evidence>
<dbReference type="CDD" id="cd06261">
    <property type="entry name" value="TM_PBP2"/>
    <property type="match status" value="1"/>
</dbReference>
<feature type="transmembrane region" description="Helical" evidence="7">
    <location>
        <begin position="142"/>
        <end position="165"/>
    </location>
</feature>
<keyword evidence="4 7" id="KW-0812">Transmembrane</keyword>
<dbReference type="InterPro" id="IPR005769">
    <property type="entry name" value="PhnE/PtxC"/>
</dbReference>
<comment type="caution">
    <text evidence="9">The sequence shown here is derived from an EMBL/GenBank/DDBJ whole genome shotgun (WGS) entry which is preliminary data.</text>
</comment>
<accession>A0ABV8UNW0</accession>
<dbReference type="InterPro" id="IPR000515">
    <property type="entry name" value="MetI-like"/>
</dbReference>
<keyword evidence="2 7" id="KW-0813">Transport</keyword>
<dbReference type="PROSITE" id="PS50928">
    <property type="entry name" value="ABC_TM1"/>
    <property type="match status" value="1"/>
</dbReference>
<proteinExistence type="inferred from homology"/>
<evidence type="ECO:0000313" key="9">
    <source>
        <dbReference type="EMBL" id="MFC4352451.1"/>
    </source>
</evidence>
<evidence type="ECO:0000256" key="4">
    <source>
        <dbReference type="ARBA" id="ARBA00022692"/>
    </source>
</evidence>
<evidence type="ECO:0000256" key="7">
    <source>
        <dbReference type="RuleBase" id="RU363032"/>
    </source>
</evidence>
<dbReference type="Pfam" id="PF00528">
    <property type="entry name" value="BPD_transp_1"/>
    <property type="match status" value="1"/>
</dbReference>
<evidence type="ECO:0000256" key="1">
    <source>
        <dbReference type="ARBA" id="ARBA00004651"/>
    </source>
</evidence>
<keyword evidence="10" id="KW-1185">Reference proteome</keyword>